<keyword evidence="3" id="KW-1185">Reference proteome</keyword>
<dbReference type="SUPFAM" id="SSF81383">
    <property type="entry name" value="F-box domain"/>
    <property type="match status" value="1"/>
</dbReference>
<dbReference type="OMA" id="KIVCHRG"/>
<dbReference type="PANTHER" id="PTHR31672">
    <property type="entry name" value="BNACNNG10540D PROTEIN"/>
    <property type="match status" value="1"/>
</dbReference>
<dbReference type="Proteomes" id="UP000195402">
    <property type="component" value="Unassembled WGS sequence"/>
</dbReference>
<dbReference type="NCBIfam" id="TIGR01640">
    <property type="entry name" value="F_box_assoc_1"/>
    <property type="match status" value="1"/>
</dbReference>
<comment type="caution">
    <text evidence="2">The sequence shown here is derived from an EMBL/GenBank/DDBJ whole genome shotgun (WGS) entry which is preliminary data.</text>
</comment>
<reference evidence="2 3" key="1">
    <citation type="journal article" date="2017" name="Mol. Plant">
        <title>The Genome of Medicinal Plant Macleaya cordata Provides New Insights into Benzylisoquinoline Alkaloids Metabolism.</title>
        <authorList>
            <person name="Liu X."/>
            <person name="Liu Y."/>
            <person name="Huang P."/>
            <person name="Ma Y."/>
            <person name="Qing Z."/>
            <person name="Tang Q."/>
            <person name="Cao H."/>
            <person name="Cheng P."/>
            <person name="Zheng Y."/>
            <person name="Yuan Z."/>
            <person name="Zhou Y."/>
            <person name="Liu J."/>
            <person name="Tang Z."/>
            <person name="Zhuo Y."/>
            <person name="Zhang Y."/>
            <person name="Yu L."/>
            <person name="Huang J."/>
            <person name="Yang P."/>
            <person name="Peng Q."/>
            <person name="Zhang J."/>
            <person name="Jiang W."/>
            <person name="Zhang Z."/>
            <person name="Lin K."/>
            <person name="Ro D.K."/>
            <person name="Chen X."/>
            <person name="Xiong X."/>
            <person name="Shang Y."/>
            <person name="Huang S."/>
            <person name="Zeng J."/>
        </authorList>
    </citation>
    <scope>NUCLEOTIDE SEQUENCE [LARGE SCALE GENOMIC DNA]</scope>
    <source>
        <strain evidence="3">cv. BLH2017</strain>
        <tissue evidence="2">Root</tissue>
    </source>
</reference>
<name>A0A200QSY3_MACCD</name>
<sequence length="368" mass="42646">MSSSDLEHEFFPEEVVLQILARLPIKSLFRCKSVCKLWNGLPSNKYFIQLYNEISSKNPMILVEVIKSFYVKSSYICVDRLRGVSEFSLDFLKDRVKVRASCNGLLCCASIPSKGVYYVCNPMTREFKLLPRTRERPMTRFHPDDEATLVGLAVDLSTQKYNVVLAGFYRPFGRRPLDSFICLVFDSETNTWKRSITSLTEEFTHMNRNQVVFVSGCLHWLTYSCLYILVLNLENEVWSKILLPKEVVDGSGNRIHLLKLDGLLSVIQISEAWMTIWALKDYKSEEWYVLDKVSLRCIKGLVPSVFPISQTSEYMLLATQKQILVYHRRSRLWKEMYSVKNSSTYPLWFSAHAFKSTIFSCHDGVSYS</sequence>
<dbReference type="Pfam" id="PF00646">
    <property type="entry name" value="F-box"/>
    <property type="match status" value="1"/>
</dbReference>
<dbReference type="PROSITE" id="PS50181">
    <property type="entry name" value="FBOX"/>
    <property type="match status" value="1"/>
</dbReference>
<accession>A0A200QSY3</accession>
<dbReference type="InterPro" id="IPR050796">
    <property type="entry name" value="SCF_F-box_component"/>
</dbReference>
<dbReference type="SMART" id="SM00256">
    <property type="entry name" value="FBOX"/>
    <property type="match status" value="1"/>
</dbReference>
<dbReference type="PANTHER" id="PTHR31672:SF2">
    <property type="entry name" value="F-BOX DOMAIN-CONTAINING PROTEIN"/>
    <property type="match status" value="1"/>
</dbReference>
<dbReference type="Pfam" id="PF08268">
    <property type="entry name" value="FBA_3"/>
    <property type="match status" value="1"/>
</dbReference>
<gene>
    <name evidence="2" type="ORF">BVC80_379g104</name>
</gene>
<dbReference type="InterPro" id="IPR017451">
    <property type="entry name" value="F-box-assoc_interact_dom"/>
</dbReference>
<evidence type="ECO:0000313" key="2">
    <source>
        <dbReference type="EMBL" id="OVA13571.1"/>
    </source>
</evidence>
<dbReference type="FunCoup" id="A0A200QSY3">
    <property type="interactions" value="687"/>
</dbReference>
<dbReference type="AlphaFoldDB" id="A0A200QSY3"/>
<dbReference type="EMBL" id="MVGT01001110">
    <property type="protein sequence ID" value="OVA13571.1"/>
    <property type="molecule type" value="Genomic_DNA"/>
</dbReference>
<dbReference type="InterPro" id="IPR001810">
    <property type="entry name" value="F-box_dom"/>
</dbReference>
<evidence type="ECO:0000259" key="1">
    <source>
        <dbReference type="PROSITE" id="PS50181"/>
    </source>
</evidence>
<dbReference type="OrthoDB" id="692435at2759"/>
<dbReference type="InterPro" id="IPR036047">
    <property type="entry name" value="F-box-like_dom_sf"/>
</dbReference>
<dbReference type="STRING" id="56857.A0A200QSY3"/>
<feature type="domain" description="F-box" evidence="1">
    <location>
        <begin position="5"/>
        <end position="54"/>
    </location>
</feature>
<dbReference type="Gene3D" id="1.20.1280.50">
    <property type="match status" value="1"/>
</dbReference>
<proteinExistence type="predicted"/>
<dbReference type="InParanoid" id="A0A200QSY3"/>
<organism evidence="2 3">
    <name type="scientific">Macleaya cordata</name>
    <name type="common">Five-seeded plume-poppy</name>
    <name type="synonym">Bocconia cordata</name>
    <dbReference type="NCBI Taxonomy" id="56857"/>
    <lineage>
        <taxon>Eukaryota</taxon>
        <taxon>Viridiplantae</taxon>
        <taxon>Streptophyta</taxon>
        <taxon>Embryophyta</taxon>
        <taxon>Tracheophyta</taxon>
        <taxon>Spermatophyta</taxon>
        <taxon>Magnoliopsida</taxon>
        <taxon>Ranunculales</taxon>
        <taxon>Papaveraceae</taxon>
        <taxon>Papaveroideae</taxon>
        <taxon>Macleaya</taxon>
    </lineage>
</organism>
<protein>
    <submittedName>
        <fullName evidence="2">F-box domain</fullName>
    </submittedName>
</protein>
<dbReference type="CDD" id="cd22157">
    <property type="entry name" value="F-box_AtFBW1-like"/>
    <property type="match status" value="1"/>
</dbReference>
<dbReference type="InterPro" id="IPR013187">
    <property type="entry name" value="F-box-assoc_dom_typ3"/>
</dbReference>
<evidence type="ECO:0000313" key="3">
    <source>
        <dbReference type="Proteomes" id="UP000195402"/>
    </source>
</evidence>